<evidence type="ECO:0000313" key="7">
    <source>
        <dbReference type="Proteomes" id="UP000033881"/>
    </source>
</evidence>
<evidence type="ECO:0000259" key="5">
    <source>
        <dbReference type="Pfam" id="PF02867"/>
    </source>
</evidence>
<dbReference type="EMBL" id="LBWB01000050">
    <property type="protein sequence ID" value="KKQ97247.1"/>
    <property type="molecule type" value="Genomic_DNA"/>
</dbReference>
<dbReference type="Proteomes" id="UP000033881">
    <property type="component" value="Unassembled WGS sequence"/>
</dbReference>
<dbReference type="GO" id="GO:0031419">
    <property type="term" value="F:cobalamin binding"/>
    <property type="evidence" value="ECO:0007669"/>
    <property type="project" value="UniProtKB-KW"/>
</dbReference>
<dbReference type="InterPro" id="IPR050862">
    <property type="entry name" value="RdRp_reductase_class-2"/>
</dbReference>
<dbReference type="AlphaFoldDB" id="A0A0G0M1S6"/>
<keyword evidence="2" id="KW-0846">Cobalamin</keyword>
<evidence type="ECO:0000256" key="1">
    <source>
        <dbReference type="ARBA" id="ARBA00001922"/>
    </source>
</evidence>
<dbReference type="STRING" id="1618574.UT24_C0050G0002"/>
<dbReference type="Pfam" id="PF02867">
    <property type="entry name" value="Ribonuc_red_lgC"/>
    <property type="match status" value="3"/>
</dbReference>
<evidence type="ECO:0000256" key="4">
    <source>
        <dbReference type="ARBA" id="ARBA00023285"/>
    </source>
</evidence>
<keyword evidence="4" id="KW-0170">Cobalt</keyword>
<proteinExistence type="predicted"/>
<feature type="domain" description="Ribonucleotide reductase large subunit C-terminal" evidence="5">
    <location>
        <begin position="272"/>
        <end position="373"/>
    </location>
</feature>
<dbReference type="SUPFAM" id="SSF51998">
    <property type="entry name" value="PFL-like glycyl radical enzymes"/>
    <property type="match status" value="1"/>
</dbReference>
<reference evidence="6 7" key="1">
    <citation type="journal article" date="2015" name="Nature">
        <title>rRNA introns, odd ribosomes, and small enigmatic genomes across a large radiation of phyla.</title>
        <authorList>
            <person name="Brown C.T."/>
            <person name="Hug L.A."/>
            <person name="Thomas B.C."/>
            <person name="Sharon I."/>
            <person name="Castelle C.J."/>
            <person name="Singh A."/>
            <person name="Wilkins M.J."/>
            <person name="Williams K.H."/>
            <person name="Banfield J.F."/>
        </authorList>
    </citation>
    <scope>NUCLEOTIDE SEQUENCE [LARGE SCALE GENOMIC DNA]</scope>
</reference>
<protein>
    <submittedName>
        <fullName evidence="6">Ribonucleoside-diphosphate reductase</fullName>
    </submittedName>
</protein>
<dbReference type="PANTHER" id="PTHR43371:SF1">
    <property type="entry name" value="RIBONUCLEOSIDE-DIPHOSPHATE REDUCTASE"/>
    <property type="match status" value="1"/>
</dbReference>
<comment type="cofactor">
    <cofactor evidence="1">
        <name>adenosylcob(III)alamin</name>
        <dbReference type="ChEBI" id="CHEBI:18408"/>
    </cofactor>
</comment>
<evidence type="ECO:0000256" key="3">
    <source>
        <dbReference type="ARBA" id="ARBA00023002"/>
    </source>
</evidence>
<dbReference type="InterPro" id="IPR000788">
    <property type="entry name" value="RNR_lg_C"/>
</dbReference>
<keyword evidence="3" id="KW-0560">Oxidoreductase</keyword>
<gene>
    <name evidence="6" type="ORF">UT24_C0050G0002</name>
</gene>
<comment type="caution">
    <text evidence="6">The sequence shown here is derived from an EMBL/GenBank/DDBJ whole genome shotgun (WGS) entry which is preliminary data.</text>
</comment>
<feature type="domain" description="Ribonucleotide reductase large subunit C-terminal" evidence="5">
    <location>
        <begin position="95"/>
        <end position="233"/>
    </location>
</feature>
<organism evidence="6 7">
    <name type="scientific">Candidatus Woesebacteria bacterium GW2011_GWB1_39_12</name>
    <dbReference type="NCBI Taxonomy" id="1618574"/>
    <lineage>
        <taxon>Bacteria</taxon>
        <taxon>Candidatus Woeseibacteriota</taxon>
    </lineage>
</organism>
<dbReference type="Gene3D" id="3.20.70.20">
    <property type="match status" value="2"/>
</dbReference>
<evidence type="ECO:0000313" key="6">
    <source>
        <dbReference type="EMBL" id="KKQ97247.1"/>
    </source>
</evidence>
<name>A0A0G0M1S6_9BACT</name>
<feature type="domain" description="Ribonucleotide reductase large subunit C-terminal" evidence="5">
    <location>
        <begin position="392"/>
        <end position="507"/>
    </location>
</feature>
<accession>A0A0G0M1S6</accession>
<dbReference type="PANTHER" id="PTHR43371">
    <property type="entry name" value="VITAMIN B12-DEPENDENT RIBONUCLEOTIDE REDUCTASE"/>
    <property type="match status" value="1"/>
</dbReference>
<sequence length="562" mass="63116">MKNLKMEAICKMSDYENMSEFARTIMLQRYAHELKDGSKEDWNNIAYRVSKHVLKSVHASKSLIERTHVFIRDRKFIPGGRYLYASGRPFHQVQNCLLLRAEDSREGWSELLQKASMALMTGAGIGIDYSDVRANGKIIRKTGGTATGPISLMQMINEVGRGVVQGGSRRSAIWSGLSWKHADVHKYIGIKNWSEDVKAMKKKDFNFPATLDMTNISVQLDDDFFEAFGDENNLMHSHAQSVYWATVSGMLKSGEPGFSVDVGKNKGETLRNACCEITSRDDSDICNLGSINLARISSLEEMKEVVEVGTAFLLAGTTYSDVPYAKVDQIRTKNRRLGLGIMGLHEWLLNNGKKYAPDEELEKYLQIYATSTEMAKQYSDKWELSHPVKTRAIAPVGTIGIVAETTTGIEPVFCLAYKRRYKKGPELTEYQYILDPTAKRLIEKNNLDPDSIEDAYDLSKNVERRIEFQAWVQQYVDHAISSTINLPPWGSELNNEGTVRKFGNILIKYLPNLRGITCYPDGARTGQPLTPIKYSLASKHLGQTYVEYGDVCELTKGGTCGS</sequence>
<evidence type="ECO:0000256" key="2">
    <source>
        <dbReference type="ARBA" id="ARBA00022628"/>
    </source>
</evidence>
<dbReference type="GO" id="GO:0004748">
    <property type="term" value="F:ribonucleoside-diphosphate reductase activity, thioredoxin disulfide as acceptor"/>
    <property type="evidence" value="ECO:0007669"/>
    <property type="project" value="TreeGrafter"/>
</dbReference>